<dbReference type="Proteomes" id="UP000078419">
    <property type="component" value="Unassembled WGS sequence"/>
</dbReference>
<accession>A0AA45ZI43</accession>
<dbReference type="RefSeq" id="WP_064670136.1">
    <property type="nucleotide sequence ID" value="NZ_FLLR01000085.1"/>
</dbReference>
<proteinExistence type="predicted"/>
<organism evidence="1 2">
    <name type="scientific">Anaplasma phagocytophilum</name>
    <name type="common">Ehrlichia phagocytophila</name>
    <dbReference type="NCBI Taxonomy" id="948"/>
    <lineage>
        <taxon>Bacteria</taxon>
        <taxon>Pseudomonadati</taxon>
        <taxon>Pseudomonadota</taxon>
        <taxon>Alphaproteobacteria</taxon>
        <taxon>Rickettsiales</taxon>
        <taxon>Anaplasmataceae</taxon>
        <taxon>Anaplasma</taxon>
        <taxon>phagocytophilum group</taxon>
    </lineage>
</organism>
<evidence type="ECO:0000313" key="1">
    <source>
        <dbReference type="EMBL" id="SBO14848.1"/>
    </source>
</evidence>
<reference evidence="2" key="1">
    <citation type="submission" date="2016-03" db="EMBL/GenBank/DDBJ databases">
        <authorList>
            <person name="Loux Valentin"/>
        </authorList>
    </citation>
    <scope>NUCLEOTIDE SEQUENCE [LARGE SCALE GENOMIC DNA]</scope>
    <source>
        <strain evidence="2">C1</strain>
    </source>
</reference>
<name>A0AA45ZI43_ANAPH</name>
<sequence length="109" mass="11348">MAGYASVATRTLTGQCSGLLKTNAGADKGGLNKFVDNAKVGEDKNWPTGQIWDDSGKSIDGDTNSNAKAVAKDLTKLTPEEKTIVAGLLARTIEGGEVVEMCLSLSTET</sequence>
<dbReference type="EMBL" id="FLLR01000085">
    <property type="protein sequence ID" value="SBO14848.1"/>
    <property type="molecule type" value="Genomic_DNA"/>
</dbReference>
<gene>
    <name evidence="1" type="ORF">ANAPC1_01220</name>
</gene>
<protein>
    <submittedName>
        <fullName evidence="1">Uncharacterized protein</fullName>
    </submittedName>
</protein>
<comment type="caution">
    <text evidence="1">The sequence shown here is derived from an EMBL/GenBank/DDBJ whole genome shotgun (WGS) entry which is preliminary data.</text>
</comment>
<dbReference type="AlphaFoldDB" id="A0AA45ZI43"/>
<evidence type="ECO:0000313" key="2">
    <source>
        <dbReference type="Proteomes" id="UP000078419"/>
    </source>
</evidence>